<sequence length="83" mass="8642">MPRDGGEPDPFSVWKGSRAALEGAPMEQGGAAREHRGSMGEQQGSTEGAGKEHKGAEGIKAAEYGLTRRQPVTAPQLGPSARL</sequence>
<gene>
    <name evidence="2" type="ORF">AVDCRST_MAG96-3057</name>
</gene>
<organism evidence="2">
    <name type="scientific">uncultured Segetibacter sp</name>
    <dbReference type="NCBI Taxonomy" id="481133"/>
    <lineage>
        <taxon>Bacteria</taxon>
        <taxon>Pseudomonadati</taxon>
        <taxon>Bacteroidota</taxon>
        <taxon>Chitinophagia</taxon>
        <taxon>Chitinophagales</taxon>
        <taxon>Chitinophagaceae</taxon>
        <taxon>Segetibacter</taxon>
        <taxon>environmental samples</taxon>
    </lineage>
</organism>
<dbReference type="EMBL" id="CADCVN010001201">
    <property type="protein sequence ID" value="CAA9523547.1"/>
    <property type="molecule type" value="Genomic_DNA"/>
</dbReference>
<feature type="region of interest" description="Disordered" evidence="1">
    <location>
        <begin position="1"/>
        <end position="83"/>
    </location>
</feature>
<reference evidence="2" key="1">
    <citation type="submission" date="2020-02" db="EMBL/GenBank/DDBJ databases">
        <authorList>
            <person name="Meier V. D."/>
        </authorList>
    </citation>
    <scope>NUCLEOTIDE SEQUENCE</scope>
    <source>
        <strain evidence="2">AVDCRST_MAG96</strain>
    </source>
</reference>
<protein>
    <submittedName>
        <fullName evidence="2">Uncharacterized protein</fullName>
    </submittedName>
</protein>
<proteinExistence type="predicted"/>
<accession>A0A6J4TIH3</accession>
<evidence type="ECO:0000313" key="2">
    <source>
        <dbReference type="EMBL" id="CAA9523547.1"/>
    </source>
</evidence>
<dbReference type="AlphaFoldDB" id="A0A6J4TIH3"/>
<name>A0A6J4TIH3_9BACT</name>
<evidence type="ECO:0000256" key="1">
    <source>
        <dbReference type="SAM" id="MobiDB-lite"/>
    </source>
</evidence>